<dbReference type="Gene3D" id="3.40.50.300">
    <property type="entry name" value="P-loop containing nucleotide triphosphate hydrolases"/>
    <property type="match status" value="2"/>
</dbReference>
<reference evidence="2" key="1">
    <citation type="submission" date="2016-10" db="EMBL/GenBank/DDBJ databases">
        <title>Sequence of Gallionella enrichment culture.</title>
        <authorList>
            <person name="Poehlein A."/>
            <person name="Muehling M."/>
            <person name="Daniel R."/>
        </authorList>
    </citation>
    <scope>NUCLEOTIDE SEQUENCE</scope>
</reference>
<accession>A0A1J5RMB0</accession>
<organism evidence="2">
    <name type="scientific">mine drainage metagenome</name>
    <dbReference type="NCBI Taxonomy" id="410659"/>
    <lineage>
        <taxon>unclassified sequences</taxon>
        <taxon>metagenomes</taxon>
        <taxon>ecological metagenomes</taxon>
    </lineage>
</organism>
<evidence type="ECO:0000313" key="2">
    <source>
        <dbReference type="EMBL" id="OIQ96666.1"/>
    </source>
</evidence>
<comment type="caution">
    <text evidence="2">The sequence shown here is derived from an EMBL/GenBank/DDBJ whole genome shotgun (WGS) entry which is preliminary data.</text>
</comment>
<name>A0A1J5RMB0_9ZZZZ</name>
<dbReference type="GO" id="GO:0016887">
    <property type="term" value="F:ATP hydrolysis activity"/>
    <property type="evidence" value="ECO:0007669"/>
    <property type="project" value="InterPro"/>
</dbReference>
<evidence type="ECO:0000259" key="1">
    <source>
        <dbReference type="Pfam" id="PF13304"/>
    </source>
</evidence>
<dbReference type="InterPro" id="IPR003959">
    <property type="entry name" value="ATPase_AAA_core"/>
</dbReference>
<gene>
    <name evidence="2" type="ORF">GALL_213690</name>
</gene>
<dbReference type="Pfam" id="PF13304">
    <property type="entry name" value="AAA_21"/>
    <property type="match status" value="1"/>
</dbReference>
<protein>
    <recommendedName>
        <fullName evidence="1">ATPase AAA-type core domain-containing protein</fullName>
    </recommendedName>
</protein>
<proteinExistence type="predicted"/>
<dbReference type="AlphaFoldDB" id="A0A1J5RMB0"/>
<dbReference type="PANTHER" id="PTHR40396">
    <property type="entry name" value="ATPASE-LIKE PROTEIN"/>
    <property type="match status" value="1"/>
</dbReference>
<dbReference type="InterPro" id="IPR027417">
    <property type="entry name" value="P-loop_NTPase"/>
</dbReference>
<dbReference type="SUPFAM" id="SSF52540">
    <property type="entry name" value="P-loop containing nucleoside triphosphate hydrolases"/>
    <property type="match status" value="1"/>
</dbReference>
<dbReference type="PANTHER" id="PTHR40396:SF1">
    <property type="entry name" value="ATPASE AAA-TYPE CORE DOMAIN-CONTAINING PROTEIN"/>
    <property type="match status" value="1"/>
</dbReference>
<sequence>MNLSGVKVLHSYAFSNFQSFRQRAEIDLTLSRKITLTEWMTEAATGERVSKLMAIVGPNGSGKTALIKPLAFMAWFISQSFQLPPEAPIPVTPHATAPLEPTEFEATIDFDGKLWRYVLRCTSERVLHEALYQKRERFGYVFIRDWDPSAKSYVVKQQDLGLPPPEARKVRPNVSLIAWAAQFGVALALRMVAPYVVTNVNVLGRLPMGEQIMLVAAHHFAEHPEQRQRMDHLLATWDLGLTGVELHQVPSANQQAPSQKVWMAFGKHRSHDTEFQLPFALESSGTQGAFVLLSRLLQTLETGGLAVIDEFENDLHPHMLEPILDLFANPATNPHQAQLLFTCHAIEVMNLIHKSQVMLVQKDADCESTTTRMDAVEGIRSDDNFYAKYMAGAYGAVPAL</sequence>
<feature type="domain" description="ATPase AAA-type core" evidence="1">
    <location>
        <begin position="52"/>
        <end position="349"/>
    </location>
</feature>
<dbReference type="EMBL" id="MLJW01000145">
    <property type="protein sequence ID" value="OIQ96666.1"/>
    <property type="molecule type" value="Genomic_DNA"/>
</dbReference>
<dbReference type="GO" id="GO:0005524">
    <property type="term" value="F:ATP binding"/>
    <property type="evidence" value="ECO:0007669"/>
    <property type="project" value="InterPro"/>
</dbReference>